<sequence length="105" mass="11482">MSSLEPLPYFDWPVFDSRQITTSAVRHILDAGQHRAFNFSVAGSPKLIAPIVVERVVSLSGRAQVLGACKLFTDWQSFRAGHLAHFEVGKQTLSVGAAYRGQQGP</sequence>
<name>A0A4Q0QGY6_9BRAD</name>
<organism evidence="1 2">
    <name type="scientific">Bradyrhizobium zhanjiangense</name>
    <dbReference type="NCBI Taxonomy" id="1325107"/>
    <lineage>
        <taxon>Bacteria</taxon>
        <taxon>Pseudomonadati</taxon>
        <taxon>Pseudomonadota</taxon>
        <taxon>Alphaproteobacteria</taxon>
        <taxon>Hyphomicrobiales</taxon>
        <taxon>Nitrobacteraceae</taxon>
        <taxon>Bradyrhizobium</taxon>
    </lineage>
</organism>
<protein>
    <submittedName>
        <fullName evidence="1">Uncharacterized protein</fullName>
    </submittedName>
</protein>
<comment type="caution">
    <text evidence="1">The sequence shown here is derived from an EMBL/GenBank/DDBJ whole genome shotgun (WGS) entry which is preliminary data.</text>
</comment>
<gene>
    <name evidence="1" type="ORF">EAS61_27860</name>
</gene>
<proteinExistence type="predicted"/>
<dbReference type="Proteomes" id="UP000290174">
    <property type="component" value="Unassembled WGS sequence"/>
</dbReference>
<reference evidence="1 2" key="1">
    <citation type="submission" date="2018-11" db="EMBL/GenBank/DDBJ databases">
        <title>Bradyrhizobium sp. nov., isolated from effective nodules of peanut in China.</title>
        <authorList>
            <person name="Li Y."/>
        </authorList>
    </citation>
    <scope>NUCLEOTIDE SEQUENCE [LARGE SCALE GENOMIC DNA]</scope>
    <source>
        <strain evidence="1 2">CCBAU 51770</strain>
    </source>
</reference>
<evidence type="ECO:0000313" key="2">
    <source>
        <dbReference type="Proteomes" id="UP000290174"/>
    </source>
</evidence>
<accession>A0A4Q0QGY6</accession>
<evidence type="ECO:0000313" key="1">
    <source>
        <dbReference type="EMBL" id="RXG89570.1"/>
    </source>
</evidence>
<dbReference type="EMBL" id="RKMK01000032">
    <property type="protein sequence ID" value="RXG89570.1"/>
    <property type="molecule type" value="Genomic_DNA"/>
</dbReference>
<dbReference type="AlphaFoldDB" id="A0A4Q0QGY6"/>